<dbReference type="InterPro" id="IPR050363">
    <property type="entry name" value="MIP/Aquaporin"/>
</dbReference>
<evidence type="ECO:0000256" key="5">
    <source>
        <dbReference type="ARBA" id="ARBA00022989"/>
    </source>
</evidence>
<gene>
    <name evidence="8" type="primary">glpF_7</name>
    <name evidence="8" type="ORF">SDC9_79928</name>
</gene>
<dbReference type="InterPro" id="IPR000425">
    <property type="entry name" value="MIP"/>
</dbReference>
<name>A0A644YXN1_9ZZZZ</name>
<feature type="transmembrane region" description="Helical" evidence="7">
    <location>
        <begin position="226"/>
        <end position="249"/>
    </location>
</feature>
<dbReference type="GO" id="GO:0015254">
    <property type="term" value="F:glycerol channel activity"/>
    <property type="evidence" value="ECO:0007669"/>
    <property type="project" value="TreeGrafter"/>
</dbReference>
<keyword evidence="6 7" id="KW-0472">Membrane</keyword>
<evidence type="ECO:0000256" key="6">
    <source>
        <dbReference type="ARBA" id="ARBA00023136"/>
    </source>
</evidence>
<dbReference type="EMBL" id="VSSQ01006634">
    <property type="protein sequence ID" value="MPM33355.1"/>
    <property type="molecule type" value="Genomic_DNA"/>
</dbReference>
<dbReference type="AlphaFoldDB" id="A0A644YXN1"/>
<keyword evidence="3" id="KW-0813">Transport</keyword>
<sequence>MQAYFSEFLGTLILILLGNGVVANVVLRKTKGNSSGWIVITAGWGFAVAIAAYITGWMGGAHLNPAVTIGLVASGLFPWDKVLMYIVAQMLGAMVGMLLVYANYKLHYDETTVGEDVRGTFCTAPAIRSNLYNFICEFTGTFILLIGIRGITYSEVFKTTFQSSGGEIVGTVGIMASFLVGILVWAIGLSLGGTTGYAINPARDLGPRIVHAFLPMKNKIDSDWGYAWIPVIAPILGGVVGSLVFDFVLKL</sequence>
<dbReference type="PRINTS" id="PR00783">
    <property type="entry name" value="MINTRINSICP"/>
</dbReference>
<dbReference type="PROSITE" id="PS00221">
    <property type="entry name" value="MIP"/>
    <property type="match status" value="1"/>
</dbReference>
<keyword evidence="4 7" id="KW-0812">Transmembrane</keyword>
<evidence type="ECO:0000256" key="1">
    <source>
        <dbReference type="ARBA" id="ARBA00004141"/>
    </source>
</evidence>
<accession>A0A644YXN1</accession>
<dbReference type="Pfam" id="PF00230">
    <property type="entry name" value="MIP"/>
    <property type="match status" value="1"/>
</dbReference>
<dbReference type="InterPro" id="IPR022357">
    <property type="entry name" value="MIP_CS"/>
</dbReference>
<dbReference type="GO" id="GO:0005886">
    <property type="term" value="C:plasma membrane"/>
    <property type="evidence" value="ECO:0007669"/>
    <property type="project" value="TreeGrafter"/>
</dbReference>
<feature type="transmembrane region" description="Helical" evidence="7">
    <location>
        <begin position="131"/>
        <end position="148"/>
    </location>
</feature>
<dbReference type="NCBIfam" id="TIGR00861">
    <property type="entry name" value="MIP"/>
    <property type="match status" value="1"/>
</dbReference>
<evidence type="ECO:0000256" key="2">
    <source>
        <dbReference type="ARBA" id="ARBA00006175"/>
    </source>
</evidence>
<evidence type="ECO:0000256" key="7">
    <source>
        <dbReference type="SAM" id="Phobius"/>
    </source>
</evidence>
<keyword evidence="5 7" id="KW-1133">Transmembrane helix</keyword>
<protein>
    <submittedName>
        <fullName evidence="8">Glycerol uptake facilitator protein</fullName>
    </submittedName>
</protein>
<dbReference type="SUPFAM" id="SSF81338">
    <property type="entry name" value="Aquaporin-like"/>
    <property type="match status" value="1"/>
</dbReference>
<dbReference type="PANTHER" id="PTHR43829">
    <property type="entry name" value="AQUAPORIN OR AQUAGLYCEROPORIN RELATED"/>
    <property type="match status" value="1"/>
</dbReference>
<proteinExistence type="inferred from homology"/>
<evidence type="ECO:0000256" key="3">
    <source>
        <dbReference type="ARBA" id="ARBA00022448"/>
    </source>
</evidence>
<evidence type="ECO:0000256" key="4">
    <source>
        <dbReference type="ARBA" id="ARBA00022692"/>
    </source>
</evidence>
<organism evidence="8">
    <name type="scientific">bioreactor metagenome</name>
    <dbReference type="NCBI Taxonomy" id="1076179"/>
    <lineage>
        <taxon>unclassified sequences</taxon>
        <taxon>metagenomes</taxon>
        <taxon>ecological metagenomes</taxon>
    </lineage>
</organism>
<dbReference type="InterPro" id="IPR023271">
    <property type="entry name" value="Aquaporin-like"/>
</dbReference>
<dbReference type="PANTHER" id="PTHR43829:SF9">
    <property type="entry name" value="AQUAPORIN-9"/>
    <property type="match status" value="1"/>
</dbReference>
<comment type="caution">
    <text evidence="8">The sequence shown here is derived from an EMBL/GenBank/DDBJ whole genome shotgun (WGS) entry which is preliminary data.</text>
</comment>
<feature type="transmembrane region" description="Helical" evidence="7">
    <location>
        <begin position="168"/>
        <end position="187"/>
    </location>
</feature>
<comment type="similarity">
    <text evidence="2">Belongs to the MIP/aquaporin (TC 1.A.8) family.</text>
</comment>
<feature type="transmembrane region" description="Helical" evidence="7">
    <location>
        <begin position="82"/>
        <end position="102"/>
    </location>
</feature>
<evidence type="ECO:0000313" key="8">
    <source>
        <dbReference type="EMBL" id="MPM33355.1"/>
    </source>
</evidence>
<reference evidence="8" key="1">
    <citation type="submission" date="2019-08" db="EMBL/GenBank/DDBJ databases">
        <authorList>
            <person name="Kucharzyk K."/>
            <person name="Murdoch R.W."/>
            <person name="Higgins S."/>
            <person name="Loffler F."/>
        </authorList>
    </citation>
    <scope>NUCLEOTIDE SEQUENCE</scope>
</reference>
<feature type="transmembrane region" description="Helical" evidence="7">
    <location>
        <begin position="39"/>
        <end position="61"/>
    </location>
</feature>
<comment type="subcellular location">
    <subcellularLocation>
        <location evidence="1">Membrane</location>
        <topology evidence="1">Multi-pass membrane protein</topology>
    </subcellularLocation>
</comment>
<dbReference type="Gene3D" id="1.20.1080.10">
    <property type="entry name" value="Glycerol uptake facilitator protein"/>
    <property type="match status" value="1"/>
</dbReference>